<keyword evidence="1" id="KW-1185">Reference proteome</keyword>
<dbReference type="Proteomes" id="UP000189703">
    <property type="component" value="Unplaced"/>
</dbReference>
<organism evidence="1 2">
    <name type="scientific">Nelumbo nucifera</name>
    <name type="common">Sacred lotus</name>
    <dbReference type="NCBI Taxonomy" id="4432"/>
    <lineage>
        <taxon>Eukaryota</taxon>
        <taxon>Viridiplantae</taxon>
        <taxon>Streptophyta</taxon>
        <taxon>Embryophyta</taxon>
        <taxon>Tracheophyta</taxon>
        <taxon>Spermatophyta</taxon>
        <taxon>Magnoliopsida</taxon>
        <taxon>Proteales</taxon>
        <taxon>Nelumbonaceae</taxon>
        <taxon>Nelumbo</taxon>
    </lineage>
</organism>
<protein>
    <submittedName>
        <fullName evidence="2">Uncharacterized protein LOC104604142 isoform X2</fullName>
    </submittedName>
</protein>
<sequence length="105" mass="12212">MGFSVISHKHKPGSKKSPKCHRILFFLFAQRSLLSHSAQRRKKLSAFRCHLILQHHQSTVSSSRGNLLQKRRNSDKPMLLVLQVLEEDLHRICSRTKVCNYLHSI</sequence>
<dbReference type="GeneID" id="104604142"/>
<gene>
    <name evidence="2" type="primary">LOC104604142</name>
</gene>
<proteinExistence type="predicted"/>
<evidence type="ECO:0000313" key="2">
    <source>
        <dbReference type="RefSeq" id="XP_010266689.1"/>
    </source>
</evidence>
<dbReference type="RefSeq" id="XP_010266689.1">
    <property type="nucleotide sequence ID" value="XM_010268387.2"/>
</dbReference>
<evidence type="ECO:0000313" key="1">
    <source>
        <dbReference type="Proteomes" id="UP000189703"/>
    </source>
</evidence>
<reference evidence="2" key="1">
    <citation type="submission" date="2025-08" db="UniProtKB">
        <authorList>
            <consortium name="RefSeq"/>
        </authorList>
    </citation>
    <scope>IDENTIFICATION</scope>
</reference>
<dbReference type="AlphaFoldDB" id="A0A1U8AUT6"/>
<name>A0A1U8AUT6_NELNU</name>
<accession>A0A1U8AUT6</accession>
<dbReference type="OrthoDB" id="1551503at2759"/>